<proteinExistence type="predicted"/>
<dbReference type="EMBL" id="MN740580">
    <property type="protein sequence ID" value="QHU34745.1"/>
    <property type="molecule type" value="Genomic_DNA"/>
</dbReference>
<protein>
    <submittedName>
        <fullName evidence="1">Uncharacterized protein</fullName>
    </submittedName>
</protein>
<organism evidence="1">
    <name type="scientific">viral metagenome</name>
    <dbReference type="NCBI Taxonomy" id="1070528"/>
    <lineage>
        <taxon>unclassified sequences</taxon>
        <taxon>metagenomes</taxon>
        <taxon>organismal metagenomes</taxon>
    </lineage>
</organism>
<evidence type="ECO:0000313" key="1">
    <source>
        <dbReference type="EMBL" id="QHU34745.1"/>
    </source>
</evidence>
<reference evidence="1" key="1">
    <citation type="journal article" date="2020" name="Nature">
        <title>Giant virus diversity and host interactions through global metagenomics.</title>
        <authorList>
            <person name="Schulz F."/>
            <person name="Roux S."/>
            <person name="Paez-Espino D."/>
            <person name="Jungbluth S."/>
            <person name="Walsh D.A."/>
            <person name="Denef V.J."/>
            <person name="McMahon K.D."/>
            <person name="Konstantinidis K.T."/>
            <person name="Eloe-Fadrosh E.A."/>
            <person name="Kyrpides N.C."/>
            <person name="Woyke T."/>
        </authorList>
    </citation>
    <scope>NUCLEOTIDE SEQUENCE</scope>
    <source>
        <strain evidence="1">GVMAG-S-1017244-22</strain>
    </source>
</reference>
<name>A0A6C0LXI4_9ZZZZ</name>
<sequence length="274" mass="30761">MLTSTVSDIAINYTTAKHAIKFDITFGEGKEDADGISEKERKNFTNNYDIEVFESGEGDDYAKGYRVITNEGPLVIKLENITIKNENSKYDYAIGFALDNEAPEYYLNYSTVPINIKRDGTMWTIPANNGLGYNFDQNPNAKYQWLAKKALDEGYKPTEDELKLGMEVSSQNTGLIYLTFMVFRKLKQEPVTRSTTRGGDGTRSSSAARFGYGNEASSASVKSEFEYATETEKYVLPIRLRISDDSAISNINCSRHLEGANLNALRRKTMTVPF</sequence>
<dbReference type="AlphaFoldDB" id="A0A6C0LXI4"/>
<accession>A0A6C0LXI4</accession>